<dbReference type="SUPFAM" id="SSF49464">
    <property type="entry name" value="Carboxypeptidase regulatory domain-like"/>
    <property type="match status" value="1"/>
</dbReference>
<evidence type="ECO:0000313" key="2">
    <source>
        <dbReference type="EMBL" id="MDO7845493.1"/>
    </source>
</evidence>
<dbReference type="EMBL" id="JAUQSX010000001">
    <property type="protein sequence ID" value="MDO7845493.1"/>
    <property type="molecule type" value="Genomic_DNA"/>
</dbReference>
<name>A0ABT9A7J4_9BACT</name>
<dbReference type="InterPro" id="IPR008969">
    <property type="entry name" value="CarboxyPept-like_regulatory"/>
</dbReference>
<feature type="signal peptide" evidence="1">
    <location>
        <begin position="1"/>
        <end position="24"/>
    </location>
</feature>
<accession>A0ABT9A7J4</accession>
<feature type="chain" id="PRO_5046863829" evidence="1">
    <location>
        <begin position="25"/>
        <end position="155"/>
    </location>
</feature>
<comment type="caution">
    <text evidence="2">The sequence shown here is derived from an EMBL/GenBank/DDBJ whole genome shotgun (WGS) entry which is preliminary data.</text>
</comment>
<keyword evidence="1" id="KW-0732">Signal</keyword>
<keyword evidence="3" id="KW-1185">Reference proteome</keyword>
<proteinExistence type="predicted"/>
<dbReference type="Gene3D" id="2.60.40.1120">
    <property type="entry name" value="Carboxypeptidase-like, regulatory domain"/>
    <property type="match status" value="1"/>
</dbReference>
<sequence>MRSSFLLAVLVTSALFCNSFGAQAQAVYASSSAYTPRPAGSPREDGTTHTFIGRVVNPDGALPGAVISVVGTKEMAVSNSNGEFSLLLPATNAPVKLTVSYAGFADETVSVQPDSPDTTLRLASPQPIKVGRKQELKAYMKTAHREARRSLRRLK</sequence>
<protein>
    <submittedName>
        <fullName evidence="2">Carboxypeptidase regulatory-like domain-containing protein</fullName>
    </submittedName>
</protein>
<organism evidence="2 3">
    <name type="scientific">Hymenobacter mellowenesis</name>
    <dbReference type="NCBI Taxonomy" id="3063995"/>
    <lineage>
        <taxon>Bacteria</taxon>
        <taxon>Pseudomonadati</taxon>
        <taxon>Bacteroidota</taxon>
        <taxon>Cytophagia</taxon>
        <taxon>Cytophagales</taxon>
        <taxon>Hymenobacteraceae</taxon>
        <taxon>Hymenobacter</taxon>
    </lineage>
</organism>
<gene>
    <name evidence="2" type="ORF">Q5H92_03920</name>
</gene>
<evidence type="ECO:0000313" key="3">
    <source>
        <dbReference type="Proteomes" id="UP001167796"/>
    </source>
</evidence>
<evidence type="ECO:0000256" key="1">
    <source>
        <dbReference type="SAM" id="SignalP"/>
    </source>
</evidence>
<dbReference type="RefSeq" id="WP_305010177.1">
    <property type="nucleotide sequence ID" value="NZ_JAUQSX010000001.1"/>
</dbReference>
<reference evidence="2" key="1">
    <citation type="submission" date="2023-07" db="EMBL/GenBank/DDBJ databases">
        <authorList>
            <person name="Kim M.K."/>
        </authorList>
    </citation>
    <scope>NUCLEOTIDE SEQUENCE</scope>
    <source>
        <strain evidence="2">M29</strain>
    </source>
</reference>
<dbReference type="Proteomes" id="UP001167796">
    <property type="component" value="Unassembled WGS sequence"/>
</dbReference>
<dbReference type="Pfam" id="PF13620">
    <property type="entry name" value="CarboxypepD_reg"/>
    <property type="match status" value="1"/>
</dbReference>